<feature type="transmembrane region" description="Helical" evidence="2">
    <location>
        <begin position="156"/>
        <end position="172"/>
    </location>
</feature>
<proteinExistence type="predicted"/>
<keyword evidence="2" id="KW-0812">Transmembrane</keyword>
<keyword evidence="2" id="KW-1133">Transmembrane helix</keyword>
<evidence type="ECO:0000313" key="4">
    <source>
        <dbReference type="Proteomes" id="UP000515697"/>
    </source>
</evidence>
<dbReference type="AlphaFoldDB" id="A0A6V7TGI2"/>
<dbReference type="EMBL" id="LR865435">
    <property type="protein sequence ID" value="CAD2112576.1"/>
    <property type="molecule type" value="Genomic_DNA"/>
</dbReference>
<evidence type="ECO:0000256" key="2">
    <source>
        <dbReference type="SAM" id="Phobius"/>
    </source>
</evidence>
<dbReference type="VEuPathDB" id="PlasmoDB:PVSEL_1400300"/>
<feature type="compositionally biased region" description="Polar residues" evidence="1">
    <location>
        <begin position="89"/>
        <end position="110"/>
    </location>
</feature>
<keyword evidence="2" id="KW-0472">Membrane</keyword>
<accession>A0A6V7TGI2</accession>
<feature type="transmembrane region" description="Helical" evidence="2">
    <location>
        <begin position="133"/>
        <end position="149"/>
    </location>
</feature>
<name>A0A6V7TGI2_PLAVN</name>
<dbReference type="VEuPathDB" id="PlasmoDB:PVPCR_1400360"/>
<evidence type="ECO:0000256" key="1">
    <source>
        <dbReference type="SAM" id="MobiDB-lite"/>
    </source>
</evidence>
<gene>
    <name evidence="3" type="ORF">PVSEL_1400300</name>
</gene>
<dbReference type="Proteomes" id="UP000515697">
    <property type="component" value="Chromosome PVSEL_14"/>
</dbReference>
<reference evidence="3 4" key="1">
    <citation type="submission" date="2020-08" db="EMBL/GenBank/DDBJ databases">
        <authorList>
            <person name="Ramaprasad A."/>
        </authorList>
    </citation>
    <scope>NUCLEOTIDE SEQUENCE [LARGE SCALE GENOMIC DNA]</scope>
</reference>
<sequence length="186" mass="20900">MDTAKHSQIANKSSKKASANSLKLISKVVGITLVVIAFFYSNGHNEGINENEVRNARHLVEYMPSVSSPGSNVYHFSKNEYNQEREGTRNSYSTWTSGETSSNNGHYSEYQSPESFTDSIKTQFKSIVGVLKVNYYYLIPAIIAFYLVLKHVGADSTLLLTAIVGILYYIYINSVPEQQQQQQQQP</sequence>
<protein>
    <submittedName>
        <fullName evidence="3">Uncharacterized protein</fullName>
    </submittedName>
</protein>
<evidence type="ECO:0000313" key="3">
    <source>
        <dbReference type="EMBL" id="CAD2112576.1"/>
    </source>
</evidence>
<feature type="region of interest" description="Disordered" evidence="1">
    <location>
        <begin position="85"/>
        <end position="110"/>
    </location>
</feature>
<dbReference type="VEuPathDB" id="PlasmoDB:PVBDA_1400280"/>
<organism evidence="3 4">
    <name type="scientific">Plasmodium vinckei</name>
    <dbReference type="NCBI Taxonomy" id="5860"/>
    <lineage>
        <taxon>Eukaryota</taxon>
        <taxon>Sar</taxon>
        <taxon>Alveolata</taxon>
        <taxon>Apicomplexa</taxon>
        <taxon>Aconoidasida</taxon>
        <taxon>Haemosporida</taxon>
        <taxon>Plasmodiidae</taxon>
        <taxon>Plasmodium</taxon>
        <taxon>Plasmodium (Vinckeia)</taxon>
    </lineage>
</organism>
<dbReference type="VEuPathDB" id="PlasmoDB:PVVCY_1400240"/>